<evidence type="ECO:0000256" key="14">
    <source>
        <dbReference type="RuleBase" id="RU003346"/>
    </source>
</evidence>
<dbReference type="InterPro" id="IPR003663">
    <property type="entry name" value="Sugar/inositol_transpt"/>
</dbReference>
<dbReference type="PANTHER" id="PTHR48022:SF2">
    <property type="entry name" value="PLASTIDIC GLUCOSE TRANSPORTER 4"/>
    <property type="match status" value="1"/>
</dbReference>
<feature type="transmembrane region" description="Helical" evidence="15">
    <location>
        <begin position="400"/>
        <end position="418"/>
    </location>
</feature>
<dbReference type="PANTHER" id="PTHR48022">
    <property type="entry name" value="PLASTIDIC GLUCOSE TRANSPORTER 4"/>
    <property type="match status" value="1"/>
</dbReference>
<evidence type="ECO:0000256" key="12">
    <source>
        <dbReference type="ARBA" id="ARBA00044710"/>
    </source>
</evidence>
<proteinExistence type="inferred from homology"/>
<comment type="catalytic activity">
    <reaction evidence="7">
        <text>D-galactose(in) = D-galactose(out)</text>
        <dbReference type="Rhea" id="RHEA:34915"/>
        <dbReference type="ChEBI" id="CHEBI:4139"/>
    </reaction>
    <physiologicalReaction direction="right-to-left" evidence="7">
        <dbReference type="Rhea" id="RHEA:34917"/>
    </physiologicalReaction>
</comment>
<evidence type="ECO:0000313" key="17">
    <source>
        <dbReference type="EMBL" id="CAG9323938.1"/>
    </source>
</evidence>
<evidence type="ECO:0000256" key="9">
    <source>
        <dbReference type="ARBA" id="ARBA00044656"/>
    </source>
</evidence>
<dbReference type="NCBIfam" id="TIGR00879">
    <property type="entry name" value="SP"/>
    <property type="match status" value="1"/>
</dbReference>
<keyword evidence="4 15" id="KW-0812">Transmembrane</keyword>
<protein>
    <recommendedName>
        <fullName evidence="13">Hexose transporter 1</fullName>
    </recommendedName>
</protein>
<evidence type="ECO:0000256" key="11">
    <source>
        <dbReference type="ARBA" id="ARBA00044668"/>
    </source>
</evidence>
<sequence>MSTAPASQEIYNSKSVWRIGFHIAIGFFIIGCNLGNYNSVQNNISDTLHWKSHKDLLIPLMAALMPIGAIFGSILASPLSNKKGRRKAFIFSDIISIISSIFFIIPFTECFAIGRFLSGFASGLFTVLCPVYIFERAPIEIGGKIGALISMNLTFGIVLMYALALPLPEEDCEDYDMNYWWIFMFSIQGIAGIIQLVLFMVKYKYDSPIWLVEKNRIEEARKSSSQIYRQDSVTNIIQTLQKIIEESKAGENLHGSKYSDLFLCRKHHSKTLRIGCMFNIIYQICGINAILTYSTKIFSDFGDEFLARVLTLSAGFANMGSALFLFPLIDKYKRKPTLCWGCLGMAICLIFLGAFSLHYTSMLPHLIFILAYLIFFEISIGPLCWIILGEILDEKESSICYGLCWTAAAVVVFIFPLMYDGIGISITFFIFGGICLLSIIYFWCDLIETRGKSRTELRVELYRKQ</sequence>
<evidence type="ECO:0000259" key="16">
    <source>
        <dbReference type="PROSITE" id="PS50850"/>
    </source>
</evidence>
<dbReference type="InterPro" id="IPR036259">
    <property type="entry name" value="MFS_trans_sf"/>
</dbReference>
<feature type="transmembrane region" description="Helical" evidence="15">
    <location>
        <begin position="179"/>
        <end position="201"/>
    </location>
</feature>
<comment type="subunit">
    <text evidence="3">Homodimer.</text>
</comment>
<dbReference type="GO" id="GO:0005351">
    <property type="term" value="F:carbohydrate:proton symporter activity"/>
    <property type="evidence" value="ECO:0007669"/>
    <property type="project" value="TreeGrafter"/>
</dbReference>
<feature type="transmembrane region" description="Helical" evidence="15">
    <location>
        <begin position="113"/>
        <end position="133"/>
    </location>
</feature>
<feature type="transmembrane region" description="Helical" evidence="15">
    <location>
        <begin position="56"/>
        <end position="76"/>
    </location>
</feature>
<evidence type="ECO:0000256" key="15">
    <source>
        <dbReference type="SAM" id="Phobius"/>
    </source>
</evidence>
<dbReference type="Pfam" id="PF00083">
    <property type="entry name" value="Sugar_tr"/>
    <property type="match status" value="1"/>
</dbReference>
<organism evidence="17 18">
    <name type="scientific">Blepharisma stoltei</name>
    <dbReference type="NCBI Taxonomy" id="1481888"/>
    <lineage>
        <taxon>Eukaryota</taxon>
        <taxon>Sar</taxon>
        <taxon>Alveolata</taxon>
        <taxon>Ciliophora</taxon>
        <taxon>Postciliodesmatophora</taxon>
        <taxon>Heterotrichea</taxon>
        <taxon>Heterotrichida</taxon>
        <taxon>Blepharismidae</taxon>
        <taxon>Blepharisma</taxon>
    </lineage>
</organism>
<feature type="transmembrane region" description="Helical" evidence="15">
    <location>
        <begin position="365"/>
        <end position="388"/>
    </location>
</feature>
<feature type="transmembrane region" description="Helical" evidence="15">
    <location>
        <begin position="88"/>
        <end position="107"/>
    </location>
</feature>
<evidence type="ECO:0000256" key="10">
    <source>
        <dbReference type="ARBA" id="ARBA00044662"/>
    </source>
</evidence>
<dbReference type="PRINTS" id="PR00171">
    <property type="entry name" value="SUGRTRNSPORT"/>
</dbReference>
<evidence type="ECO:0000313" key="18">
    <source>
        <dbReference type="Proteomes" id="UP001162131"/>
    </source>
</evidence>
<dbReference type="InterPro" id="IPR020846">
    <property type="entry name" value="MFS_dom"/>
</dbReference>
<gene>
    <name evidence="17" type="ORF">BSTOLATCC_MIC34970</name>
</gene>
<dbReference type="SUPFAM" id="SSF103473">
    <property type="entry name" value="MFS general substrate transporter"/>
    <property type="match status" value="1"/>
</dbReference>
<keyword evidence="18" id="KW-1185">Reference proteome</keyword>
<feature type="transmembrane region" description="Helical" evidence="15">
    <location>
        <begin position="424"/>
        <end position="444"/>
    </location>
</feature>
<evidence type="ECO:0000256" key="7">
    <source>
        <dbReference type="ARBA" id="ARBA00044637"/>
    </source>
</evidence>
<comment type="catalytic activity">
    <reaction evidence="10">
        <text>D-mannose(out) = D-mannose(in)</text>
        <dbReference type="Rhea" id="RHEA:78391"/>
        <dbReference type="ChEBI" id="CHEBI:4208"/>
    </reaction>
    <physiologicalReaction direction="left-to-right" evidence="10">
        <dbReference type="Rhea" id="RHEA:78392"/>
    </physiologicalReaction>
</comment>
<dbReference type="InterPro" id="IPR050360">
    <property type="entry name" value="MFS_Sugar_Transporters"/>
</dbReference>
<keyword evidence="5 15" id="KW-1133">Transmembrane helix</keyword>
<evidence type="ECO:0000256" key="2">
    <source>
        <dbReference type="ARBA" id="ARBA00010992"/>
    </source>
</evidence>
<comment type="caution">
    <text evidence="17">The sequence shown here is derived from an EMBL/GenBank/DDBJ whole genome shotgun (WGS) entry which is preliminary data.</text>
</comment>
<comment type="catalytic activity">
    <reaction evidence="8">
        <text>D-glucose(out) = D-glucose(in)</text>
        <dbReference type="Rhea" id="RHEA:60376"/>
        <dbReference type="ChEBI" id="CHEBI:4167"/>
    </reaction>
    <physiologicalReaction direction="left-to-right" evidence="8">
        <dbReference type="Rhea" id="RHEA:60377"/>
    </physiologicalReaction>
</comment>
<keyword evidence="6 15" id="KW-0472">Membrane</keyword>
<evidence type="ECO:0000256" key="3">
    <source>
        <dbReference type="ARBA" id="ARBA00011738"/>
    </source>
</evidence>
<feature type="transmembrane region" description="Helical" evidence="15">
    <location>
        <begin position="16"/>
        <end position="36"/>
    </location>
</feature>
<dbReference type="AlphaFoldDB" id="A0AAU9JED8"/>
<feature type="domain" description="Major facilitator superfamily (MFS) profile" evidence="16">
    <location>
        <begin position="19"/>
        <end position="450"/>
    </location>
</feature>
<dbReference type="Gene3D" id="1.20.1250.20">
    <property type="entry name" value="MFS general substrate transporter like domains"/>
    <property type="match status" value="1"/>
</dbReference>
<evidence type="ECO:0000256" key="13">
    <source>
        <dbReference type="ARBA" id="ARBA00044780"/>
    </source>
</evidence>
<evidence type="ECO:0000256" key="1">
    <source>
        <dbReference type="ARBA" id="ARBA00004141"/>
    </source>
</evidence>
<evidence type="ECO:0000256" key="5">
    <source>
        <dbReference type="ARBA" id="ARBA00022989"/>
    </source>
</evidence>
<comment type="catalytic activity">
    <reaction evidence="9">
        <text>D-xylose(out) = D-xylose(in)</text>
        <dbReference type="Rhea" id="RHEA:78427"/>
        <dbReference type="ChEBI" id="CHEBI:53455"/>
    </reaction>
    <physiologicalReaction direction="left-to-right" evidence="9">
        <dbReference type="Rhea" id="RHEA:78428"/>
    </physiologicalReaction>
</comment>
<dbReference type="PROSITE" id="PS50850">
    <property type="entry name" value="MFS"/>
    <property type="match status" value="1"/>
</dbReference>
<feature type="transmembrane region" description="Helical" evidence="15">
    <location>
        <begin position="272"/>
        <end position="293"/>
    </location>
</feature>
<comment type="similarity">
    <text evidence="2 14">Belongs to the major facilitator superfamily. Sugar transporter (TC 2.A.1.1) family.</text>
</comment>
<accession>A0AAU9JED8</accession>
<evidence type="ECO:0000256" key="8">
    <source>
        <dbReference type="ARBA" id="ARBA00044648"/>
    </source>
</evidence>
<comment type="subcellular location">
    <subcellularLocation>
        <location evidence="1">Membrane</location>
        <topology evidence="1">Multi-pass membrane protein</topology>
    </subcellularLocation>
</comment>
<feature type="transmembrane region" description="Helical" evidence="15">
    <location>
        <begin position="338"/>
        <end position="359"/>
    </location>
</feature>
<evidence type="ECO:0000256" key="4">
    <source>
        <dbReference type="ARBA" id="ARBA00022692"/>
    </source>
</evidence>
<reference evidence="17" key="1">
    <citation type="submission" date="2021-09" db="EMBL/GenBank/DDBJ databases">
        <authorList>
            <consortium name="AG Swart"/>
            <person name="Singh M."/>
            <person name="Singh A."/>
            <person name="Seah K."/>
            <person name="Emmerich C."/>
        </authorList>
    </citation>
    <scope>NUCLEOTIDE SEQUENCE</scope>
    <source>
        <strain evidence="17">ATCC30299</strain>
    </source>
</reference>
<name>A0AAU9JED8_9CILI</name>
<evidence type="ECO:0000256" key="6">
    <source>
        <dbReference type="ARBA" id="ARBA00023136"/>
    </source>
</evidence>
<comment type="catalytic activity">
    <reaction evidence="11">
        <text>D-glucosamine(out) = D-glucosamine(in)</text>
        <dbReference type="Rhea" id="RHEA:78423"/>
        <dbReference type="ChEBI" id="CHEBI:58723"/>
    </reaction>
    <physiologicalReaction direction="left-to-right" evidence="11">
        <dbReference type="Rhea" id="RHEA:78424"/>
    </physiologicalReaction>
</comment>
<feature type="transmembrane region" description="Helical" evidence="15">
    <location>
        <begin position="305"/>
        <end position="326"/>
    </location>
</feature>
<dbReference type="Proteomes" id="UP001162131">
    <property type="component" value="Unassembled WGS sequence"/>
</dbReference>
<comment type="catalytic activity">
    <reaction evidence="12">
        <text>D-fructose(out) = D-fructose(in)</text>
        <dbReference type="Rhea" id="RHEA:60372"/>
        <dbReference type="ChEBI" id="CHEBI:37721"/>
    </reaction>
    <physiologicalReaction direction="left-to-right" evidence="12">
        <dbReference type="Rhea" id="RHEA:60373"/>
    </physiologicalReaction>
</comment>
<dbReference type="GO" id="GO:0016020">
    <property type="term" value="C:membrane"/>
    <property type="evidence" value="ECO:0007669"/>
    <property type="project" value="UniProtKB-SubCell"/>
</dbReference>
<keyword evidence="14" id="KW-0813">Transport</keyword>
<feature type="transmembrane region" description="Helical" evidence="15">
    <location>
        <begin position="145"/>
        <end position="167"/>
    </location>
</feature>
<dbReference type="InterPro" id="IPR005828">
    <property type="entry name" value="MFS_sugar_transport-like"/>
</dbReference>
<dbReference type="EMBL" id="CAJZBQ010000035">
    <property type="protein sequence ID" value="CAG9323938.1"/>
    <property type="molecule type" value="Genomic_DNA"/>
</dbReference>